<organism evidence="9 10">
    <name type="scientific">Vitrella brassicaformis (strain CCMP3155)</name>
    <dbReference type="NCBI Taxonomy" id="1169540"/>
    <lineage>
        <taxon>Eukaryota</taxon>
        <taxon>Sar</taxon>
        <taxon>Alveolata</taxon>
        <taxon>Colpodellida</taxon>
        <taxon>Vitrellaceae</taxon>
        <taxon>Vitrella</taxon>
    </lineage>
</organism>
<evidence type="ECO:0000256" key="5">
    <source>
        <dbReference type="ARBA" id="ARBA00023004"/>
    </source>
</evidence>
<evidence type="ECO:0008006" key="11">
    <source>
        <dbReference type="Google" id="ProtNLM"/>
    </source>
</evidence>
<keyword evidence="2 7" id="KW-0349">Heme</keyword>
<evidence type="ECO:0000256" key="8">
    <source>
        <dbReference type="SAM" id="MobiDB-lite"/>
    </source>
</evidence>
<comment type="similarity">
    <text evidence="1">Belongs to the cytochrome P450 family.</text>
</comment>
<evidence type="ECO:0000256" key="3">
    <source>
        <dbReference type="ARBA" id="ARBA00022723"/>
    </source>
</evidence>
<keyword evidence="5 7" id="KW-0408">Iron</keyword>
<feature type="region of interest" description="Disordered" evidence="8">
    <location>
        <begin position="565"/>
        <end position="588"/>
    </location>
</feature>
<dbReference type="GO" id="GO:0016705">
    <property type="term" value="F:oxidoreductase activity, acting on paired donors, with incorporation or reduction of molecular oxygen"/>
    <property type="evidence" value="ECO:0007669"/>
    <property type="project" value="InterPro"/>
</dbReference>
<dbReference type="GO" id="GO:0020037">
    <property type="term" value="F:heme binding"/>
    <property type="evidence" value="ECO:0007669"/>
    <property type="project" value="InterPro"/>
</dbReference>
<dbReference type="GO" id="GO:0005506">
    <property type="term" value="F:iron ion binding"/>
    <property type="evidence" value="ECO:0007669"/>
    <property type="project" value="InterPro"/>
</dbReference>
<dbReference type="AlphaFoldDB" id="A0A0G4F2U5"/>
<evidence type="ECO:0000256" key="4">
    <source>
        <dbReference type="ARBA" id="ARBA00023002"/>
    </source>
</evidence>
<dbReference type="OrthoDB" id="1470350at2759"/>
<protein>
    <recommendedName>
        <fullName evidence="11">Cytochrome P450</fullName>
    </recommendedName>
</protein>
<keyword evidence="6" id="KW-0503">Monooxygenase</keyword>
<dbReference type="STRING" id="1169540.A0A0G4F2U5"/>
<evidence type="ECO:0000256" key="6">
    <source>
        <dbReference type="ARBA" id="ARBA00023033"/>
    </source>
</evidence>
<reference evidence="9 10" key="1">
    <citation type="submission" date="2014-11" db="EMBL/GenBank/DDBJ databases">
        <authorList>
            <person name="Zhu J."/>
            <person name="Qi W."/>
            <person name="Song R."/>
        </authorList>
    </citation>
    <scope>NUCLEOTIDE SEQUENCE [LARGE SCALE GENOMIC DNA]</scope>
</reference>
<gene>
    <name evidence="9" type="ORF">Vbra_5538</name>
</gene>
<sequence length="588" mass="66164">MSSPSPSSPGPSPSLSAGLDVASLLLKGGAALGGLMVGYSACRLSYFVCRYVWNSSKYRELPASEESMPVWTAKDPTGKFEDFLESIRDKDKPGQFRKLVDCGPFFDGRRIVLINDPDVFATVLNDLKAFPKYPVHATEVYIGDGLLNAKGAQWHRQRKLLTPLFHFKALKQALPHMVRRVKTVVAQIDQEIDQNTDNRTIRCRDTFNDLALQIMMDCVFPGKFDGPWMMEAWEISTRFSNTYFIGRLILGWPWDLLPLPSALGLHLRVWRIAQRVKAAIRDTKRRLQQQEAEQGSGKVEAGGNLVEMLVSTDGISDHQVLLEALTFLGAGHATTSNMLCWALYHLAKYPDKQAKLHREIDEMFGGEPIAPEDYMRLEYCRAVIKETLRLRPLIAYMERLSHKKIHVDGHTIPPGTAVWLGTYFLHHDERYWEDPEAFMPERWLEEVPDEGPDANPQDSGVTAHHATLTDKMRTAGGRAPRYQAATPFNHPYAYVPFAAGPRNCIGQKFALQESMVILCELFQRFEVSLAGPDRVKAMFPITMIPLNIHIAFKRRTTFYFSNNTHTTSSNTSQASTAPSTPLLPAAAV</sequence>
<dbReference type="PANTHER" id="PTHR24291:SF50">
    <property type="entry name" value="BIFUNCTIONAL ALBAFLAVENONE MONOOXYGENASE_TERPENE SYNTHASE"/>
    <property type="match status" value="1"/>
</dbReference>
<accession>A0A0G4F2U5</accession>
<dbReference type="VEuPathDB" id="CryptoDB:Vbra_5538"/>
<keyword evidence="4" id="KW-0560">Oxidoreductase</keyword>
<dbReference type="EMBL" id="CDMY01000363">
    <property type="protein sequence ID" value="CEM05720.1"/>
    <property type="molecule type" value="Genomic_DNA"/>
</dbReference>
<dbReference type="Pfam" id="PF00067">
    <property type="entry name" value="p450"/>
    <property type="match status" value="1"/>
</dbReference>
<feature type="binding site" description="axial binding residue" evidence="7">
    <location>
        <position position="504"/>
    </location>
    <ligand>
        <name>heme</name>
        <dbReference type="ChEBI" id="CHEBI:30413"/>
    </ligand>
    <ligandPart>
        <name>Fe</name>
        <dbReference type="ChEBI" id="CHEBI:18248"/>
    </ligandPart>
</feature>
<dbReference type="Proteomes" id="UP000041254">
    <property type="component" value="Unassembled WGS sequence"/>
</dbReference>
<comment type="cofactor">
    <cofactor evidence="7">
        <name>heme</name>
        <dbReference type="ChEBI" id="CHEBI:30413"/>
    </cofactor>
</comment>
<evidence type="ECO:0000256" key="7">
    <source>
        <dbReference type="PIRSR" id="PIRSR602401-1"/>
    </source>
</evidence>
<dbReference type="PANTHER" id="PTHR24291">
    <property type="entry name" value="CYTOCHROME P450 FAMILY 4"/>
    <property type="match status" value="1"/>
</dbReference>
<name>A0A0G4F2U5_VITBC</name>
<dbReference type="OMA" id="KPWQSRR"/>
<dbReference type="PRINTS" id="PR00463">
    <property type="entry name" value="EP450I"/>
</dbReference>
<keyword evidence="3 7" id="KW-0479">Metal-binding</keyword>
<dbReference type="GO" id="GO:0004497">
    <property type="term" value="F:monooxygenase activity"/>
    <property type="evidence" value="ECO:0007669"/>
    <property type="project" value="UniProtKB-KW"/>
</dbReference>
<evidence type="ECO:0000256" key="2">
    <source>
        <dbReference type="ARBA" id="ARBA00022617"/>
    </source>
</evidence>
<dbReference type="InterPro" id="IPR001128">
    <property type="entry name" value="Cyt_P450"/>
</dbReference>
<evidence type="ECO:0000256" key="1">
    <source>
        <dbReference type="ARBA" id="ARBA00010617"/>
    </source>
</evidence>
<dbReference type="Gene3D" id="1.10.630.10">
    <property type="entry name" value="Cytochrome P450"/>
    <property type="match status" value="1"/>
</dbReference>
<dbReference type="PhylomeDB" id="A0A0G4F2U5"/>
<dbReference type="SUPFAM" id="SSF48264">
    <property type="entry name" value="Cytochrome P450"/>
    <property type="match status" value="1"/>
</dbReference>
<dbReference type="InterPro" id="IPR036396">
    <property type="entry name" value="Cyt_P450_sf"/>
</dbReference>
<keyword evidence="10" id="KW-1185">Reference proteome</keyword>
<dbReference type="InterPro" id="IPR050196">
    <property type="entry name" value="Cytochrome_P450_Monoox"/>
</dbReference>
<evidence type="ECO:0000313" key="9">
    <source>
        <dbReference type="EMBL" id="CEM05720.1"/>
    </source>
</evidence>
<dbReference type="InterPro" id="IPR002401">
    <property type="entry name" value="Cyt_P450_E_grp-I"/>
</dbReference>
<dbReference type="PRINTS" id="PR00385">
    <property type="entry name" value="P450"/>
</dbReference>
<evidence type="ECO:0000313" key="10">
    <source>
        <dbReference type="Proteomes" id="UP000041254"/>
    </source>
</evidence>
<proteinExistence type="inferred from homology"/>
<dbReference type="InParanoid" id="A0A0G4F2U5"/>